<evidence type="ECO:0000313" key="1">
    <source>
        <dbReference type="EMBL" id="CZR45724.1"/>
    </source>
</evidence>
<evidence type="ECO:0000313" key="2">
    <source>
        <dbReference type="Proteomes" id="UP000183971"/>
    </source>
</evidence>
<reference evidence="2" key="1">
    <citation type="journal article" date="2016" name="Genome Biol. Evol.">
        <title>Comparative 'omics' of the Fusarium fujikuroi species complex highlights differences in genetic potential and metabolite synthesis.</title>
        <authorList>
            <person name="Niehaus E.-M."/>
            <person name="Muensterkoetter M."/>
            <person name="Proctor R.H."/>
            <person name="Brown D.W."/>
            <person name="Sharon A."/>
            <person name="Idan Y."/>
            <person name="Oren-Young L."/>
            <person name="Sieber C.M."/>
            <person name="Novak O."/>
            <person name="Pencik A."/>
            <person name="Tarkowska D."/>
            <person name="Hromadova K."/>
            <person name="Freeman S."/>
            <person name="Maymon M."/>
            <person name="Elazar M."/>
            <person name="Youssef S.A."/>
            <person name="El-Shabrawy E.S.M."/>
            <person name="Shalaby A.B.A."/>
            <person name="Houterman P."/>
            <person name="Brock N.L."/>
            <person name="Burkhardt I."/>
            <person name="Tsavkelova E.A."/>
            <person name="Dickschat J.S."/>
            <person name="Galuszka P."/>
            <person name="Gueldener U."/>
            <person name="Tudzynski B."/>
        </authorList>
    </citation>
    <scope>NUCLEOTIDE SEQUENCE [LARGE SCALE GENOMIC DNA]</scope>
    <source>
        <strain evidence="2">ET1</strain>
    </source>
</reference>
<keyword evidence="2" id="KW-1185">Reference proteome</keyword>
<proteinExistence type="predicted"/>
<dbReference type="VEuPathDB" id="FungiDB:FPRO_15100"/>
<organism evidence="1 2">
    <name type="scientific">Fusarium proliferatum (strain ET1)</name>
    <name type="common">Orchid endophyte fungus</name>
    <dbReference type="NCBI Taxonomy" id="1227346"/>
    <lineage>
        <taxon>Eukaryota</taxon>
        <taxon>Fungi</taxon>
        <taxon>Dikarya</taxon>
        <taxon>Ascomycota</taxon>
        <taxon>Pezizomycotina</taxon>
        <taxon>Sordariomycetes</taxon>
        <taxon>Hypocreomycetidae</taxon>
        <taxon>Hypocreales</taxon>
        <taxon>Nectriaceae</taxon>
        <taxon>Fusarium</taxon>
        <taxon>Fusarium fujikuroi species complex</taxon>
    </lineage>
</organism>
<name>A0A1L7VZ76_FUSPR</name>
<dbReference type="EMBL" id="FJOF01000009">
    <property type="protein sequence ID" value="CZR45724.1"/>
    <property type="molecule type" value="Genomic_DNA"/>
</dbReference>
<gene>
    <name evidence="1" type="ORF">FPRO_15100</name>
</gene>
<dbReference type="GeneID" id="42059957"/>
<comment type="caution">
    <text evidence="1">The sequence shown here is derived from an EMBL/GenBank/DDBJ whole genome shotgun (WGS) entry which is preliminary data.</text>
</comment>
<protein>
    <submittedName>
        <fullName evidence="1">Uncharacterized protein</fullName>
    </submittedName>
</protein>
<accession>A0A1L7VZ76</accession>
<dbReference type="Proteomes" id="UP000183971">
    <property type="component" value="Unassembled WGS sequence"/>
</dbReference>
<dbReference type="AlphaFoldDB" id="A0A1L7VZ76"/>
<sequence>MSDRIKLPSSEETNLSDAQLFIAASPALDFMPKIKFKVPSRWMVAVLIPSTNTWLTAQGRQNEARYALIKGEAPPEGSKFFEVASIPVSNLGDVEARIRSVLPEENPEGETQFNRQYVRDVLKNLVDGGVVGEDQARDALLAVEAFAELRLKTTQVGGSIGVLWR</sequence>
<dbReference type="RefSeq" id="XP_031086258.1">
    <property type="nucleotide sequence ID" value="XM_031220617.1"/>
</dbReference>